<evidence type="ECO:0000259" key="3">
    <source>
        <dbReference type="PROSITE" id="PS50105"/>
    </source>
</evidence>
<evidence type="ECO:0000259" key="4">
    <source>
        <dbReference type="PROSITE" id="PS50106"/>
    </source>
</evidence>
<comment type="caution">
    <text evidence="5">The sequence shown here is derived from an EMBL/GenBank/DDBJ whole genome shotgun (WGS) entry which is preliminary data.</text>
</comment>
<dbReference type="Proteomes" id="UP001165289">
    <property type="component" value="Unassembled WGS sequence"/>
</dbReference>
<organism evidence="5 6">
    <name type="scientific">Oopsacas minuta</name>
    <dbReference type="NCBI Taxonomy" id="111878"/>
    <lineage>
        <taxon>Eukaryota</taxon>
        <taxon>Metazoa</taxon>
        <taxon>Porifera</taxon>
        <taxon>Hexactinellida</taxon>
        <taxon>Hexasterophora</taxon>
        <taxon>Lyssacinosida</taxon>
        <taxon>Leucopsacidae</taxon>
        <taxon>Oopsacas</taxon>
    </lineage>
</organism>
<dbReference type="PANTHER" id="PTHR12844:SF42">
    <property type="entry name" value="CONNECTOR ENHANCER OF KSR PROTEIN CNK"/>
    <property type="match status" value="1"/>
</dbReference>
<dbReference type="PROSITE" id="PS50105">
    <property type="entry name" value="SAM_DOMAIN"/>
    <property type="match status" value="1"/>
</dbReference>
<dbReference type="SMART" id="SM00454">
    <property type="entry name" value="SAM"/>
    <property type="match status" value="1"/>
</dbReference>
<dbReference type="SMART" id="SM00228">
    <property type="entry name" value="PDZ"/>
    <property type="match status" value="1"/>
</dbReference>
<dbReference type="SUPFAM" id="SSF47769">
    <property type="entry name" value="SAM/Pointed domain"/>
    <property type="match status" value="1"/>
</dbReference>
<dbReference type="SUPFAM" id="SSF50729">
    <property type="entry name" value="PH domain-like"/>
    <property type="match status" value="1"/>
</dbReference>
<dbReference type="Pfam" id="PF00536">
    <property type="entry name" value="SAM_1"/>
    <property type="match status" value="1"/>
</dbReference>
<feature type="compositionally biased region" description="Basic residues" evidence="1">
    <location>
        <begin position="471"/>
        <end position="480"/>
    </location>
</feature>
<evidence type="ECO:0000313" key="6">
    <source>
        <dbReference type="Proteomes" id="UP001165289"/>
    </source>
</evidence>
<accession>A0AAV7JZK7</accession>
<dbReference type="InterPro" id="IPR036034">
    <property type="entry name" value="PDZ_sf"/>
</dbReference>
<sequence>MSNYYNGINCPSPLKSRCHVPLVYNPRRDIQDWSPAQVRNWILGLGAEFHSIASEFYLQKITGDELLHIGVDRLFALGISNISHQEIILLALELMRNITGVGNESILVISKSLSVHISVLMQYLCEGLECSDISHPLETDEIAPPNLSVEVFESIFSVLEDIHNLICVIEQCKQSDIPPEQTESYVSSWKENKSKLLSDAKMLLNLLSTESIDTRDRVTSALKACSALSDTLAILFNSFHHPPLSNYKSTYFVIPLIPIPGSKLGFNLKTYRDGKIRVSEVVPNSPAAKSKLINVGDEVIRVRDQMIVAWGLTSIICLFSENQSSLSLTLKSSLSNPVLNYSGEDIDVFSAIHNRSCSLNNLQSIVVHSDSTYYSNSTAILRNNTDINDFRTPPPFTRRLSLPQETRKRVYSESRTRRKFSGAGYADENEVPDLTIDSPTRQPTPQAYRTLIIGGVVTRMPIKSEQEKKNSAPKKPRGRLWKSISFRRSSKDLTADGMLQKPKEPSLTESYQIKIINGTVHKFPARVYDDAKMKEKQTQRQKKIKNLKANNTNNFHVSHSLESFQTVQEFPQTHNGYSEHHLKPKQTASITNSDILSPERANSPRLQGRFVQRMTCNGEVEVELISEINETLDTILFENVPEELKIPCSTIRNPDCAGWLTKQGGSGLTPKNWRKRWFVLKGDNLYYYKSSFDFYALGKIYIPKYAVDIDNEIKKKYSFCLYHPLTRTYNLHADTEVEAKKWIGLLSKTSRPTFSAPLRMSSPSNDSTKDWKSKDSQISID</sequence>
<feature type="domain" description="SAM" evidence="3">
    <location>
        <begin position="33"/>
        <end position="98"/>
    </location>
</feature>
<protein>
    <submittedName>
        <fullName evidence="5">Uncharacterized protein</fullName>
    </submittedName>
</protein>
<dbReference type="SMART" id="SM00233">
    <property type="entry name" value="PH"/>
    <property type="match status" value="1"/>
</dbReference>
<dbReference type="Gene3D" id="1.10.150.50">
    <property type="entry name" value="Transcription Factor, Ets-1"/>
    <property type="match status" value="1"/>
</dbReference>
<dbReference type="EMBL" id="JAKMXF010000255">
    <property type="protein sequence ID" value="KAI6653785.1"/>
    <property type="molecule type" value="Genomic_DNA"/>
</dbReference>
<dbReference type="Gene3D" id="2.30.29.30">
    <property type="entry name" value="Pleckstrin-homology domain (PH domain)/Phosphotyrosine-binding domain (PTB)"/>
    <property type="match status" value="1"/>
</dbReference>
<dbReference type="Gene3D" id="2.30.42.10">
    <property type="match status" value="1"/>
</dbReference>
<feature type="domain" description="PH" evidence="2">
    <location>
        <begin position="653"/>
        <end position="751"/>
    </location>
</feature>
<dbReference type="AlphaFoldDB" id="A0AAV7JZK7"/>
<dbReference type="InterPro" id="IPR001660">
    <property type="entry name" value="SAM"/>
</dbReference>
<dbReference type="Pfam" id="PF00169">
    <property type="entry name" value="PH"/>
    <property type="match status" value="1"/>
</dbReference>
<dbReference type="InterPro" id="IPR001849">
    <property type="entry name" value="PH_domain"/>
</dbReference>
<dbReference type="InterPro" id="IPR001478">
    <property type="entry name" value="PDZ"/>
</dbReference>
<dbReference type="SUPFAM" id="SSF50156">
    <property type="entry name" value="PDZ domain-like"/>
    <property type="match status" value="1"/>
</dbReference>
<feature type="domain" description="PDZ" evidence="4">
    <location>
        <begin position="253"/>
        <end position="334"/>
    </location>
</feature>
<name>A0AAV7JZK7_9METZ</name>
<dbReference type="InterPro" id="IPR011993">
    <property type="entry name" value="PH-like_dom_sf"/>
</dbReference>
<dbReference type="InterPro" id="IPR013761">
    <property type="entry name" value="SAM/pointed_sf"/>
</dbReference>
<evidence type="ECO:0000313" key="5">
    <source>
        <dbReference type="EMBL" id="KAI6653785.1"/>
    </source>
</evidence>
<dbReference type="PROSITE" id="PS50003">
    <property type="entry name" value="PH_DOMAIN"/>
    <property type="match status" value="1"/>
</dbReference>
<proteinExistence type="predicted"/>
<gene>
    <name evidence="5" type="ORF">LOD99_3289</name>
</gene>
<dbReference type="PANTHER" id="PTHR12844">
    <property type="entry name" value="CONNECTOR ENCHANCER OF KINASE SUPPRESSOR OF RAS"/>
    <property type="match status" value="1"/>
</dbReference>
<evidence type="ECO:0000259" key="2">
    <source>
        <dbReference type="PROSITE" id="PS50003"/>
    </source>
</evidence>
<reference evidence="5 6" key="1">
    <citation type="journal article" date="2023" name="BMC Biol.">
        <title>The compact genome of the sponge Oopsacas minuta (Hexactinellida) is lacking key metazoan core genes.</title>
        <authorList>
            <person name="Santini S."/>
            <person name="Schenkelaars Q."/>
            <person name="Jourda C."/>
            <person name="Duchesne M."/>
            <person name="Belahbib H."/>
            <person name="Rocher C."/>
            <person name="Selva M."/>
            <person name="Riesgo A."/>
            <person name="Vervoort M."/>
            <person name="Leys S.P."/>
            <person name="Kodjabachian L."/>
            <person name="Le Bivic A."/>
            <person name="Borchiellini C."/>
            <person name="Claverie J.M."/>
            <person name="Renard E."/>
        </authorList>
    </citation>
    <scope>NUCLEOTIDE SEQUENCE [LARGE SCALE GENOMIC DNA]</scope>
    <source>
        <strain evidence="5">SPO-2</strain>
    </source>
</reference>
<keyword evidence="6" id="KW-1185">Reference proteome</keyword>
<feature type="region of interest" description="Disordered" evidence="1">
    <location>
        <begin position="754"/>
        <end position="781"/>
    </location>
</feature>
<feature type="region of interest" description="Disordered" evidence="1">
    <location>
        <begin position="462"/>
        <end position="484"/>
    </location>
</feature>
<dbReference type="Pfam" id="PF00595">
    <property type="entry name" value="PDZ"/>
    <property type="match status" value="1"/>
</dbReference>
<dbReference type="InterPro" id="IPR051566">
    <property type="entry name" value="CNKSR"/>
</dbReference>
<dbReference type="FunFam" id="2.30.29.30:FF:000286">
    <property type="entry name" value="PH-protein kinase domain containing protein"/>
    <property type="match status" value="1"/>
</dbReference>
<dbReference type="PROSITE" id="PS50106">
    <property type="entry name" value="PDZ"/>
    <property type="match status" value="1"/>
</dbReference>
<evidence type="ECO:0000256" key="1">
    <source>
        <dbReference type="SAM" id="MobiDB-lite"/>
    </source>
</evidence>